<comment type="similarity">
    <text evidence="1">Belongs to the HypE family.</text>
</comment>
<accession>A0ABV4NSG4</accession>
<dbReference type="Proteomes" id="UP001569414">
    <property type="component" value="Unassembled WGS sequence"/>
</dbReference>
<organism evidence="4 5">
    <name type="scientific">Microbulbifer echini</name>
    <dbReference type="NCBI Taxonomy" id="1529067"/>
    <lineage>
        <taxon>Bacteria</taxon>
        <taxon>Pseudomonadati</taxon>
        <taxon>Pseudomonadota</taxon>
        <taxon>Gammaproteobacteria</taxon>
        <taxon>Cellvibrionales</taxon>
        <taxon>Microbulbiferaceae</taxon>
        <taxon>Microbulbifer</taxon>
    </lineage>
</organism>
<dbReference type="Gene3D" id="3.90.650.10">
    <property type="entry name" value="PurM-like C-terminal domain"/>
    <property type="match status" value="1"/>
</dbReference>
<dbReference type="EMBL" id="JBGMEL010000022">
    <property type="protein sequence ID" value="MFA0792328.1"/>
    <property type="molecule type" value="Genomic_DNA"/>
</dbReference>
<evidence type="ECO:0000256" key="1">
    <source>
        <dbReference type="ARBA" id="ARBA00006243"/>
    </source>
</evidence>
<name>A0ABV4NSG4_9GAMM</name>
<keyword evidence="5" id="KW-1185">Reference proteome</keyword>
<evidence type="ECO:0000313" key="5">
    <source>
        <dbReference type="Proteomes" id="UP001569414"/>
    </source>
</evidence>
<dbReference type="NCBIfam" id="TIGR02124">
    <property type="entry name" value="hypE"/>
    <property type="match status" value="1"/>
</dbReference>
<dbReference type="Pfam" id="PF02769">
    <property type="entry name" value="AIRS_C"/>
    <property type="match status" value="1"/>
</dbReference>
<dbReference type="InterPro" id="IPR011854">
    <property type="entry name" value="HypE"/>
</dbReference>
<reference evidence="4 5" key="1">
    <citation type="submission" date="2024-08" db="EMBL/GenBank/DDBJ databases">
        <authorList>
            <person name="Ishaq N."/>
        </authorList>
    </citation>
    <scope>NUCLEOTIDE SEQUENCE [LARGE SCALE GENOMIC DNA]</scope>
    <source>
        <strain evidence="4 5">JCM 30400</strain>
    </source>
</reference>
<dbReference type="InterPro" id="IPR036676">
    <property type="entry name" value="PurM-like_C_sf"/>
</dbReference>
<dbReference type="InterPro" id="IPR016188">
    <property type="entry name" value="PurM-like_N"/>
</dbReference>
<evidence type="ECO:0000313" key="4">
    <source>
        <dbReference type="EMBL" id="MFA0792328.1"/>
    </source>
</evidence>
<gene>
    <name evidence="4" type="primary">hypE</name>
    <name evidence="4" type="ORF">ACCI51_17455</name>
</gene>
<feature type="domain" description="PurM-like C-terminal" evidence="3">
    <location>
        <begin position="171"/>
        <end position="322"/>
    </location>
</feature>
<dbReference type="InterPro" id="IPR010918">
    <property type="entry name" value="PurM-like_C_dom"/>
</dbReference>
<dbReference type="CDD" id="cd02197">
    <property type="entry name" value="HypE"/>
    <property type="match status" value="1"/>
</dbReference>
<protein>
    <submittedName>
        <fullName evidence="4">Hydrogenase expression/formation protein HypE</fullName>
    </submittedName>
</protein>
<dbReference type="PANTHER" id="PTHR30303">
    <property type="entry name" value="HYDROGENASE ISOENZYMES FORMATION PROTEIN HYPE"/>
    <property type="match status" value="1"/>
</dbReference>
<dbReference type="PANTHER" id="PTHR30303:SF0">
    <property type="entry name" value="CARBAMOYL DEHYDRATASE HYPE"/>
    <property type="match status" value="1"/>
</dbReference>
<dbReference type="SUPFAM" id="SSF56042">
    <property type="entry name" value="PurM C-terminal domain-like"/>
    <property type="match status" value="1"/>
</dbReference>
<dbReference type="RefSeq" id="WP_371844702.1">
    <property type="nucleotide sequence ID" value="NZ_JBGMEL010000022.1"/>
</dbReference>
<feature type="domain" description="PurM-like N-terminal" evidence="2">
    <location>
        <begin position="48"/>
        <end position="158"/>
    </location>
</feature>
<evidence type="ECO:0000259" key="2">
    <source>
        <dbReference type="Pfam" id="PF00586"/>
    </source>
</evidence>
<evidence type="ECO:0000259" key="3">
    <source>
        <dbReference type="Pfam" id="PF02769"/>
    </source>
</evidence>
<dbReference type="SUPFAM" id="SSF55326">
    <property type="entry name" value="PurM N-terminal domain-like"/>
    <property type="match status" value="1"/>
</dbReference>
<dbReference type="PIRSF" id="PIRSF005644">
    <property type="entry name" value="Hdrgns_mtr_HypE"/>
    <property type="match status" value="1"/>
</dbReference>
<dbReference type="InterPro" id="IPR036921">
    <property type="entry name" value="PurM-like_N_sf"/>
</dbReference>
<comment type="caution">
    <text evidence="4">The sequence shown here is derived from an EMBL/GenBank/DDBJ whole genome shotgun (WGS) entry which is preliminary data.</text>
</comment>
<dbReference type="Gene3D" id="3.30.1330.10">
    <property type="entry name" value="PurM-like, N-terminal domain"/>
    <property type="match status" value="1"/>
</dbReference>
<dbReference type="Pfam" id="PF00586">
    <property type="entry name" value="AIRS"/>
    <property type="match status" value="1"/>
</dbReference>
<sequence length="345" mass="36687">MNIQCPLPTIHRETIRLGHGSGGEMTQQLLSTYIQPLFNNAWIDQAHDSATLPWGADRLVFTTDSFVITPLFFPGGDIGKLAIYGTVNDLAMGAAEAKFLSCSLILEEGLPLETLKKVLQSMAVAAEETGVKLVTGDTKVVERGKGDGIYINTSGVGILMDGQPIAPSRIRSGDQILLSGDIGRHGIAVMASREGLDFESALNSDCAPLNSAVSALIRGGVTLHCLRDLTRGGLATALVELAETSGRAIEVEESQIPVGESVQGACEMLGLDPLYVANEGRFVAFVPEESVDLASSILRETQVGSSCAKIGRVTDKTDAQVTLRNNLGCDRLLQRLPGEQLPRIC</sequence>
<proteinExistence type="inferred from homology"/>